<evidence type="ECO:0000256" key="1">
    <source>
        <dbReference type="SAM" id="SignalP"/>
    </source>
</evidence>
<dbReference type="Proteomes" id="UP001150238">
    <property type="component" value="Unassembled WGS sequence"/>
</dbReference>
<accession>A0A9W9A586</accession>
<reference evidence="2" key="2">
    <citation type="journal article" date="2023" name="Proc. Natl. Acad. Sci. U.S.A.">
        <title>A global phylogenomic analysis of the shiitake genus Lentinula.</title>
        <authorList>
            <person name="Sierra-Patev S."/>
            <person name="Min B."/>
            <person name="Naranjo-Ortiz M."/>
            <person name="Looney B."/>
            <person name="Konkel Z."/>
            <person name="Slot J.C."/>
            <person name="Sakamoto Y."/>
            <person name="Steenwyk J.L."/>
            <person name="Rokas A."/>
            <person name="Carro J."/>
            <person name="Camarero S."/>
            <person name="Ferreira P."/>
            <person name="Molpeceres G."/>
            <person name="Ruiz-Duenas F.J."/>
            <person name="Serrano A."/>
            <person name="Henrissat B."/>
            <person name="Drula E."/>
            <person name="Hughes K.W."/>
            <person name="Mata J.L."/>
            <person name="Ishikawa N.K."/>
            <person name="Vargas-Isla R."/>
            <person name="Ushijima S."/>
            <person name="Smith C.A."/>
            <person name="Donoghue J."/>
            <person name="Ahrendt S."/>
            <person name="Andreopoulos W."/>
            <person name="He G."/>
            <person name="LaButti K."/>
            <person name="Lipzen A."/>
            <person name="Ng V."/>
            <person name="Riley R."/>
            <person name="Sandor L."/>
            <person name="Barry K."/>
            <person name="Martinez A.T."/>
            <person name="Xiao Y."/>
            <person name="Gibbons J.G."/>
            <person name="Terashima K."/>
            <person name="Grigoriev I.V."/>
            <person name="Hibbett D."/>
        </authorList>
    </citation>
    <scope>NUCLEOTIDE SEQUENCE</scope>
    <source>
        <strain evidence="2">Sp2 HRB7682 ss15</strain>
    </source>
</reference>
<sequence length="185" mass="21096">MFHPLRLLCVVVILFFSNCTSSPPAADSVSFQESPLKNIPVKLWRSHNGEMLNPKAEITPCSAEDKLRGCVISPEEWQISVDSLYYGVVQEGYQLKATSTKHLKGTIDASKGLLLGTVSFPYMWRKVRFLDDLTKVEVGGRFEYSDSVVKKMRDSHYATCRWKSDKEDEYSTTWDAMYKKVEVPI</sequence>
<feature type="chain" id="PRO_5040800548" evidence="1">
    <location>
        <begin position="22"/>
        <end position="185"/>
    </location>
</feature>
<dbReference type="EMBL" id="JANVFS010000023">
    <property type="protein sequence ID" value="KAJ4474709.1"/>
    <property type="molecule type" value="Genomic_DNA"/>
</dbReference>
<reference evidence="2" key="1">
    <citation type="submission" date="2022-08" db="EMBL/GenBank/DDBJ databases">
        <authorList>
            <consortium name="DOE Joint Genome Institute"/>
            <person name="Min B."/>
            <person name="Riley R."/>
            <person name="Sierra-Patev S."/>
            <person name="Naranjo-Ortiz M."/>
            <person name="Looney B."/>
            <person name="Konkel Z."/>
            <person name="Slot J.C."/>
            <person name="Sakamoto Y."/>
            <person name="Steenwyk J.L."/>
            <person name="Rokas A."/>
            <person name="Carro J."/>
            <person name="Camarero S."/>
            <person name="Ferreira P."/>
            <person name="Molpeceres G."/>
            <person name="Ruiz-Duenas F.J."/>
            <person name="Serrano A."/>
            <person name="Henrissat B."/>
            <person name="Drula E."/>
            <person name="Hughes K.W."/>
            <person name="Mata J.L."/>
            <person name="Ishikawa N.K."/>
            <person name="Vargas-Isla R."/>
            <person name="Ushijima S."/>
            <person name="Smith C.A."/>
            <person name="Ahrendt S."/>
            <person name="Andreopoulos W."/>
            <person name="He G."/>
            <person name="Labutti K."/>
            <person name="Lipzen A."/>
            <person name="Ng V."/>
            <person name="Sandor L."/>
            <person name="Barry K."/>
            <person name="Martinez A.T."/>
            <person name="Xiao Y."/>
            <person name="Gibbons J.G."/>
            <person name="Terashima K."/>
            <person name="Hibbett D.S."/>
            <person name="Grigoriev I.V."/>
        </authorList>
    </citation>
    <scope>NUCLEOTIDE SEQUENCE</scope>
    <source>
        <strain evidence="2">Sp2 HRB7682 ss15</strain>
    </source>
</reference>
<proteinExistence type="predicted"/>
<evidence type="ECO:0000313" key="2">
    <source>
        <dbReference type="EMBL" id="KAJ4474709.1"/>
    </source>
</evidence>
<evidence type="ECO:0000313" key="3">
    <source>
        <dbReference type="Proteomes" id="UP001150238"/>
    </source>
</evidence>
<protein>
    <submittedName>
        <fullName evidence="2">Uncharacterized protein</fullName>
    </submittedName>
</protein>
<dbReference type="AlphaFoldDB" id="A0A9W9A586"/>
<feature type="signal peptide" evidence="1">
    <location>
        <begin position="1"/>
        <end position="21"/>
    </location>
</feature>
<keyword evidence="1" id="KW-0732">Signal</keyword>
<organism evidence="2 3">
    <name type="scientific">Lentinula lateritia</name>
    <dbReference type="NCBI Taxonomy" id="40482"/>
    <lineage>
        <taxon>Eukaryota</taxon>
        <taxon>Fungi</taxon>
        <taxon>Dikarya</taxon>
        <taxon>Basidiomycota</taxon>
        <taxon>Agaricomycotina</taxon>
        <taxon>Agaricomycetes</taxon>
        <taxon>Agaricomycetidae</taxon>
        <taxon>Agaricales</taxon>
        <taxon>Marasmiineae</taxon>
        <taxon>Omphalotaceae</taxon>
        <taxon>Lentinula</taxon>
    </lineage>
</organism>
<gene>
    <name evidence="2" type="ORF">C8J55DRAFT_130779</name>
</gene>
<comment type="caution">
    <text evidence="2">The sequence shown here is derived from an EMBL/GenBank/DDBJ whole genome shotgun (WGS) entry which is preliminary data.</text>
</comment>
<name>A0A9W9A586_9AGAR</name>